<dbReference type="PANTHER" id="PTHR35596:SF1">
    <property type="entry name" value="MICROBIAL-TYPE PARG CATALYTIC DOMAIN-CONTAINING PROTEIN"/>
    <property type="match status" value="1"/>
</dbReference>
<dbReference type="NCBIfam" id="TIGR02452">
    <property type="entry name" value="TIGR02452 family protein"/>
    <property type="match status" value="1"/>
</dbReference>
<dbReference type="Gene3D" id="3.40.220.10">
    <property type="entry name" value="Leucine Aminopeptidase, subunit E, domain 1"/>
    <property type="match status" value="1"/>
</dbReference>
<sequence>MDLSEVYADTKTKCTSGKYKDIPIDKSELYIYKQLNLERRFPKTNVIVVNQDTLLTCKVFATSDNKDINNVCALNMANEFHAGGAVEHGARAQEEELFRRTNYFKSLTEEFYPIERPNCVYTPNVSCIKDENYKDLENEEIFSCAFIASPAIVTPDTKEELIDGKFSMEYVKYKKMADKLLMCRIIDNIFACAYDKGHTTLVLGALGCGVFRNPPKEVVDIFNMALDKYDGCFNTVAFSVLSKRDKNYEIFDKFIDR</sequence>
<proteinExistence type="predicted"/>
<accession>A0A6C0EAX9</accession>
<dbReference type="AlphaFoldDB" id="A0A6C0EAX9"/>
<feature type="domain" description="Microbial-type PARG catalytic" evidence="1">
    <location>
        <begin position="26"/>
        <end position="129"/>
    </location>
</feature>
<reference evidence="2" key="1">
    <citation type="journal article" date="2020" name="Nature">
        <title>Giant virus diversity and host interactions through global metagenomics.</title>
        <authorList>
            <person name="Schulz F."/>
            <person name="Roux S."/>
            <person name="Paez-Espino D."/>
            <person name="Jungbluth S."/>
            <person name="Walsh D.A."/>
            <person name="Denef V.J."/>
            <person name="McMahon K.D."/>
            <person name="Konstantinidis K.T."/>
            <person name="Eloe-Fadrosh E.A."/>
            <person name="Kyrpides N.C."/>
            <person name="Woyke T."/>
        </authorList>
    </citation>
    <scope>NUCLEOTIDE SEQUENCE</scope>
    <source>
        <strain evidence="2">GVMAG-M-3300023179-27</strain>
    </source>
</reference>
<dbReference type="InterPro" id="IPR043472">
    <property type="entry name" value="Macro_dom-like"/>
</dbReference>
<dbReference type="PANTHER" id="PTHR35596">
    <property type="entry name" value="DUF2263 DOMAIN-CONTAINING PROTEIN"/>
    <property type="match status" value="1"/>
</dbReference>
<dbReference type="PIRSF" id="PIRSF014899">
    <property type="entry name" value="UCP014899"/>
    <property type="match status" value="1"/>
</dbReference>
<dbReference type="EMBL" id="MN739785">
    <property type="protein sequence ID" value="QHT26337.1"/>
    <property type="molecule type" value="Genomic_DNA"/>
</dbReference>
<dbReference type="InterPro" id="IPR012664">
    <property type="entry name" value="CHP02452"/>
</dbReference>
<evidence type="ECO:0000259" key="1">
    <source>
        <dbReference type="Pfam" id="PF10021"/>
    </source>
</evidence>
<organism evidence="2">
    <name type="scientific">viral metagenome</name>
    <dbReference type="NCBI Taxonomy" id="1070528"/>
    <lineage>
        <taxon>unclassified sequences</taxon>
        <taxon>metagenomes</taxon>
        <taxon>organismal metagenomes</taxon>
    </lineage>
</organism>
<dbReference type="InterPro" id="IPR019261">
    <property type="entry name" value="PARG_cat_microbial"/>
</dbReference>
<name>A0A6C0EAX9_9ZZZZ</name>
<protein>
    <recommendedName>
        <fullName evidence="1">Microbial-type PARG catalytic domain-containing protein</fullName>
    </recommendedName>
</protein>
<dbReference type="SUPFAM" id="SSF52949">
    <property type="entry name" value="Macro domain-like"/>
    <property type="match status" value="1"/>
</dbReference>
<dbReference type="Pfam" id="PF10021">
    <property type="entry name" value="PARG_cat_microb"/>
    <property type="match status" value="1"/>
</dbReference>
<evidence type="ECO:0000313" key="2">
    <source>
        <dbReference type="EMBL" id="QHT26337.1"/>
    </source>
</evidence>